<keyword evidence="6" id="KW-0325">Glycoprotein</keyword>
<reference evidence="10 11" key="3">
    <citation type="submission" date="2019-11" db="EMBL/GenBank/DDBJ databases">
        <title>A de novo genome assembly of a pear dwarfing rootstock.</title>
        <authorList>
            <person name="Wang F."/>
            <person name="Wang J."/>
            <person name="Li S."/>
            <person name="Zhang Y."/>
            <person name="Fang M."/>
            <person name="Ma L."/>
            <person name="Zhao Y."/>
            <person name="Jiang S."/>
        </authorList>
    </citation>
    <scope>NUCLEOTIDE SEQUENCE [LARGE SCALE GENOMIC DNA]</scope>
    <source>
        <strain evidence="10">S2</strain>
        <tissue evidence="10">Leaf</tissue>
    </source>
</reference>
<evidence type="ECO:0000256" key="4">
    <source>
        <dbReference type="ARBA" id="ARBA00022679"/>
    </source>
</evidence>
<evidence type="ECO:0000313" key="10">
    <source>
        <dbReference type="EMBL" id="KAB2595624.1"/>
    </source>
</evidence>
<dbReference type="PANTHER" id="PTHR10108">
    <property type="entry name" value="SAM-DEPENDENT METHYLTRANSFERASE"/>
    <property type="match status" value="1"/>
</dbReference>
<evidence type="ECO:0000256" key="1">
    <source>
        <dbReference type="ARBA" id="ARBA00004606"/>
    </source>
</evidence>
<dbReference type="GO" id="GO:0008757">
    <property type="term" value="F:S-adenosylmethionine-dependent methyltransferase activity"/>
    <property type="evidence" value="ECO:0007669"/>
    <property type="project" value="TreeGrafter"/>
</dbReference>
<dbReference type="SUPFAM" id="SSF53335">
    <property type="entry name" value="S-adenosyl-L-methionine-dependent methyltransferases"/>
    <property type="match status" value="2"/>
</dbReference>
<evidence type="ECO:0000256" key="6">
    <source>
        <dbReference type="ARBA" id="ARBA00023180"/>
    </source>
</evidence>
<evidence type="ECO:0000256" key="8">
    <source>
        <dbReference type="SAM" id="MobiDB-lite"/>
    </source>
</evidence>
<dbReference type="Proteomes" id="UP000327157">
    <property type="component" value="Chromosome 7"/>
</dbReference>
<feature type="region of interest" description="Disordered" evidence="8">
    <location>
        <begin position="791"/>
        <end position="811"/>
    </location>
</feature>
<sequence length="1078" mass="121822">MGHLNLPASKRSSRQCRLLDLISAAFFGIVIFFFLLVFTPLGDSLAASGRQALLLSTNADPKQRQRLVTLVELGQHHQPIEACPADAVDHMPCEDPRRNSQLSREMNFYRERHCPLPEETPLCLIPPPNGYKIPVPWPDSLTKIWHDNMPHNKIADRKGHQGWMKLEGPHFIFPGGGTMFPDGAIQYIEKLGQYIPISDGVLRTALDMGCGVASFGGYLLSKDILAMSFAPRDSHKSQIQFALERGIPAFVAMLGTRRLPFPAFSFDLIHCSRCLIPFTAYNATYFLEVDRLLRPGGYLVISGPPVQWANQDKEWADLQAVTRALCYELIAVDGNTAVWKKPAGDSCLPNQNEFGLELCDESDNASDAWYYKLKKCVSRTSSVKGEFSVGMIPKWPDRLTKAPARATVMRNGIDVFEADTRRWARRVAYYKNTLNLKLGTPAVRNVMDMNAFFGGFAAALKSDPVWVMNVVPARKSSTLSVIFDRGLIGVYHDWCEPFSTYPRSYDFIHVTGIESLIKHQGSTKNRCNMVDLMVEMDRMLRPEGIVVVRDSPEVIEKIARMAHAVSPPFRGFRKLIEAFQPPLATIVRFTSDQSRKEFQFGSILRIRVRIDVQKLLRCWVSVQLDGKVVQVDVRYEKLPLTCFLYGMMDHVEEQSKLYGRWFHDDVLGKDYRKPKGKRFGLDPEGGWFMKAPALEEGDECMGEAEERRNIPDLNEIAQEEDMIDTSSAIMPFVDSNVVITGTRQLNAPRSVQDRWNAQQNSRAETEWSLGSDILIWTPLSLSMRALCKDRHKGTNDAEKGGERRQNGRLERDLNLERELPVTKGVEKIEPAGRKVSVVMDSMSCSTTEGQNDASLILDHVVPKVTEAMNCELLLPFMNEEIKFAFSQMHPTKTPRPDGMSAGCYQKHWEIVGQDVCNGVRSLLSSGGLSTLFETWERQGRLKGVCVSKEVPSVYHLLFADDSFIFVRSSLQECLEVKHLLKVYENASGQVYDGQLLADCLGMARVEYHDRYLRLPVYVGKAKKATFACLKDQLWEKLNGWRGSLLSSAGKEILIKIVAQAVLLYTMRTFLLPRRYVRS</sequence>
<reference evidence="10 11" key="1">
    <citation type="submission" date="2019-09" db="EMBL/GenBank/DDBJ databases">
        <authorList>
            <person name="Ou C."/>
        </authorList>
    </citation>
    <scope>NUCLEOTIDE SEQUENCE [LARGE SCALE GENOMIC DNA]</scope>
    <source>
        <strain evidence="10">S2</strain>
        <tissue evidence="10">Leaf</tissue>
    </source>
</reference>
<dbReference type="Pfam" id="PF03141">
    <property type="entry name" value="Methyltransf_29"/>
    <property type="match status" value="1"/>
</dbReference>
<evidence type="ECO:0000256" key="7">
    <source>
        <dbReference type="ARBA" id="ARBA00037847"/>
    </source>
</evidence>
<protein>
    <submittedName>
        <fullName evidence="10">Methyltransferase PMT13</fullName>
    </submittedName>
</protein>
<dbReference type="InterPro" id="IPR029063">
    <property type="entry name" value="SAM-dependent_MTases_sf"/>
</dbReference>
<proteinExistence type="inferred from homology"/>
<gene>
    <name evidence="10" type="ORF">D8674_031074</name>
</gene>
<dbReference type="EMBL" id="SMOL01000781">
    <property type="protein sequence ID" value="KAB2595624.1"/>
    <property type="molecule type" value="Genomic_DNA"/>
</dbReference>
<comment type="caution">
    <text evidence="10">The sequence shown here is derived from an EMBL/GenBank/DDBJ whole genome shotgun (WGS) entry which is preliminary data.</text>
</comment>
<evidence type="ECO:0000256" key="5">
    <source>
        <dbReference type="ARBA" id="ARBA00022968"/>
    </source>
</evidence>
<keyword evidence="3 10" id="KW-0489">Methyltransferase</keyword>
<keyword evidence="5" id="KW-0735">Signal-anchor</keyword>
<keyword evidence="9" id="KW-1133">Transmembrane helix</keyword>
<dbReference type="AlphaFoldDB" id="A0A5N5FAT1"/>
<keyword evidence="11" id="KW-1185">Reference proteome</keyword>
<comment type="similarity">
    <text evidence="2">Belongs to the methyltransferase superfamily.</text>
</comment>
<dbReference type="GO" id="GO:0005802">
    <property type="term" value="C:trans-Golgi network"/>
    <property type="evidence" value="ECO:0007669"/>
    <property type="project" value="TreeGrafter"/>
</dbReference>
<evidence type="ECO:0000256" key="9">
    <source>
        <dbReference type="SAM" id="Phobius"/>
    </source>
</evidence>
<reference evidence="11" key="2">
    <citation type="submission" date="2019-10" db="EMBL/GenBank/DDBJ databases">
        <title>A de novo genome assembly of a pear dwarfing rootstock.</title>
        <authorList>
            <person name="Wang F."/>
            <person name="Wang J."/>
            <person name="Li S."/>
            <person name="Zhang Y."/>
            <person name="Fang M."/>
            <person name="Ma L."/>
            <person name="Zhao Y."/>
            <person name="Jiang S."/>
        </authorList>
    </citation>
    <scope>NUCLEOTIDE SEQUENCE [LARGE SCALE GENOMIC DNA]</scope>
</reference>
<dbReference type="OrthoDB" id="2013972at2759"/>
<organism evidence="10 11">
    <name type="scientific">Pyrus ussuriensis x Pyrus communis</name>
    <dbReference type="NCBI Taxonomy" id="2448454"/>
    <lineage>
        <taxon>Eukaryota</taxon>
        <taxon>Viridiplantae</taxon>
        <taxon>Streptophyta</taxon>
        <taxon>Embryophyta</taxon>
        <taxon>Tracheophyta</taxon>
        <taxon>Spermatophyta</taxon>
        <taxon>Magnoliopsida</taxon>
        <taxon>eudicotyledons</taxon>
        <taxon>Gunneridae</taxon>
        <taxon>Pentapetalae</taxon>
        <taxon>rosids</taxon>
        <taxon>fabids</taxon>
        <taxon>Rosales</taxon>
        <taxon>Rosaceae</taxon>
        <taxon>Amygdaloideae</taxon>
        <taxon>Maleae</taxon>
        <taxon>Pyrus</taxon>
    </lineage>
</organism>
<keyword evidence="9" id="KW-0812">Transmembrane</keyword>
<dbReference type="Gene3D" id="3.40.50.150">
    <property type="entry name" value="Vaccinia Virus protein VP39"/>
    <property type="match status" value="1"/>
</dbReference>
<dbReference type="InterPro" id="IPR004159">
    <property type="entry name" value="Put_SAM_MeTrfase"/>
</dbReference>
<dbReference type="GO" id="GO:0005768">
    <property type="term" value="C:endosome"/>
    <property type="evidence" value="ECO:0007669"/>
    <property type="project" value="TreeGrafter"/>
</dbReference>
<evidence type="ECO:0000256" key="2">
    <source>
        <dbReference type="ARBA" id="ARBA00008361"/>
    </source>
</evidence>
<dbReference type="GO" id="GO:0032259">
    <property type="term" value="P:methylation"/>
    <property type="evidence" value="ECO:0007669"/>
    <property type="project" value="UniProtKB-KW"/>
</dbReference>
<dbReference type="PANTHER" id="PTHR10108:SF763">
    <property type="entry name" value="PECTIN METHYLTRANSFERASE QUA3-RELATED"/>
    <property type="match status" value="1"/>
</dbReference>
<name>A0A5N5FAT1_9ROSA</name>
<dbReference type="FunFam" id="3.40.50.150:FF:000165">
    <property type="entry name" value="probable methyltransferase PMT13"/>
    <property type="match status" value="1"/>
</dbReference>
<accession>A0A5N5FAT1</accession>
<evidence type="ECO:0000313" key="11">
    <source>
        <dbReference type="Proteomes" id="UP000327157"/>
    </source>
</evidence>
<keyword evidence="4 10" id="KW-0808">Transferase</keyword>
<feature type="transmembrane region" description="Helical" evidence="9">
    <location>
        <begin position="21"/>
        <end position="41"/>
    </location>
</feature>
<dbReference type="GO" id="GO:0016020">
    <property type="term" value="C:membrane"/>
    <property type="evidence" value="ECO:0007669"/>
    <property type="project" value="UniProtKB-SubCell"/>
</dbReference>
<evidence type="ECO:0000256" key="3">
    <source>
        <dbReference type="ARBA" id="ARBA00022603"/>
    </source>
</evidence>
<keyword evidence="9" id="KW-0472">Membrane</keyword>
<comment type="subcellular location">
    <subcellularLocation>
        <location evidence="7">Endomembrane system</location>
        <topology evidence="7">Single-pass membrane protein</topology>
    </subcellularLocation>
    <subcellularLocation>
        <location evidence="1">Membrane</location>
        <topology evidence="1">Single-pass type II membrane protein</topology>
    </subcellularLocation>
</comment>